<evidence type="ECO:0000313" key="1">
    <source>
        <dbReference type="EMBL" id="KAF6753551.1"/>
    </source>
</evidence>
<comment type="caution">
    <text evidence="1">The sequence shown here is derived from an EMBL/GenBank/DDBJ whole genome shotgun (WGS) entry which is preliminary data.</text>
</comment>
<accession>A0A8H6HVE7</accession>
<dbReference type="Proteomes" id="UP000521943">
    <property type="component" value="Unassembled WGS sequence"/>
</dbReference>
<proteinExistence type="predicted"/>
<evidence type="ECO:0000313" key="2">
    <source>
        <dbReference type="Proteomes" id="UP000521943"/>
    </source>
</evidence>
<keyword evidence="2" id="KW-1185">Reference proteome</keyword>
<name>A0A8H6HVE7_9AGAR</name>
<reference evidence="1 2" key="1">
    <citation type="submission" date="2020-07" db="EMBL/GenBank/DDBJ databases">
        <title>Comparative genomics of pyrophilous fungi reveals a link between fire events and developmental genes.</title>
        <authorList>
            <consortium name="DOE Joint Genome Institute"/>
            <person name="Steindorff A.S."/>
            <person name="Carver A."/>
            <person name="Calhoun S."/>
            <person name="Stillman K."/>
            <person name="Liu H."/>
            <person name="Lipzen A."/>
            <person name="Pangilinan J."/>
            <person name="Labutti K."/>
            <person name="Bruns T.D."/>
            <person name="Grigoriev I.V."/>
        </authorList>
    </citation>
    <scope>NUCLEOTIDE SEQUENCE [LARGE SCALE GENOMIC DNA]</scope>
    <source>
        <strain evidence="1 2">CBS 144469</strain>
    </source>
</reference>
<gene>
    <name evidence="1" type="ORF">DFP72DRAFT_1046653</name>
</gene>
<dbReference type="EMBL" id="JACGCI010000039">
    <property type="protein sequence ID" value="KAF6753551.1"/>
    <property type="molecule type" value="Genomic_DNA"/>
</dbReference>
<protein>
    <submittedName>
        <fullName evidence="1">Uncharacterized protein</fullName>
    </submittedName>
</protein>
<sequence length="209" mass="23008">MSCKPTWIFTRIPRAITAFLHARATLDRGGVKAKVVGSGASGAGAALLLGTSYSDLLGFFLPAMNERRAIDGSATETMLETWKVPYKAGARVRARAGSFGSMVDAEGILMGNWSPAGPGREPAALVRRALRLIWTTRSDKDARRSLYPKREPFSIHRWMGGHGYHLEVKMGRIVLRYGQVADHRVTEHGDYHFPPLSTQRAASYAKKQP</sequence>
<organism evidence="1 2">
    <name type="scientific">Ephemerocybe angulata</name>
    <dbReference type="NCBI Taxonomy" id="980116"/>
    <lineage>
        <taxon>Eukaryota</taxon>
        <taxon>Fungi</taxon>
        <taxon>Dikarya</taxon>
        <taxon>Basidiomycota</taxon>
        <taxon>Agaricomycotina</taxon>
        <taxon>Agaricomycetes</taxon>
        <taxon>Agaricomycetidae</taxon>
        <taxon>Agaricales</taxon>
        <taxon>Agaricineae</taxon>
        <taxon>Psathyrellaceae</taxon>
        <taxon>Ephemerocybe</taxon>
    </lineage>
</organism>
<dbReference type="AlphaFoldDB" id="A0A8H6HVE7"/>